<evidence type="ECO:0000259" key="5">
    <source>
        <dbReference type="PROSITE" id="PS50076"/>
    </source>
</evidence>
<comment type="similarity">
    <text evidence="1 4">Belongs to the HscB family.</text>
</comment>
<protein>
    <recommendedName>
        <fullName evidence="4">Co-chaperone protein HscB homolog</fullName>
    </recommendedName>
</protein>
<dbReference type="InterPro" id="IPR004640">
    <property type="entry name" value="HscB"/>
</dbReference>
<proteinExistence type="inferred from homology"/>
<dbReference type="InterPro" id="IPR001623">
    <property type="entry name" value="DnaJ_domain"/>
</dbReference>
<evidence type="ECO:0000313" key="6">
    <source>
        <dbReference type="EMBL" id="RUO75127.1"/>
    </source>
</evidence>
<dbReference type="EMBL" id="PIQE01000001">
    <property type="protein sequence ID" value="RUO75127.1"/>
    <property type="molecule type" value="Genomic_DNA"/>
</dbReference>
<name>A0A432ZAY9_9GAMM</name>
<dbReference type="InterPro" id="IPR036386">
    <property type="entry name" value="HscB_C_sf"/>
</dbReference>
<dbReference type="Gene3D" id="1.20.1280.20">
    <property type="entry name" value="HscB, C-terminal domain"/>
    <property type="match status" value="1"/>
</dbReference>
<dbReference type="InterPro" id="IPR036869">
    <property type="entry name" value="J_dom_sf"/>
</dbReference>
<dbReference type="SUPFAM" id="SSF46565">
    <property type="entry name" value="Chaperone J-domain"/>
    <property type="match status" value="1"/>
</dbReference>
<evidence type="ECO:0000256" key="4">
    <source>
        <dbReference type="HAMAP-Rule" id="MF_00682"/>
    </source>
</evidence>
<dbReference type="NCBIfam" id="TIGR00714">
    <property type="entry name" value="hscB"/>
    <property type="match status" value="1"/>
</dbReference>
<dbReference type="CDD" id="cd06257">
    <property type="entry name" value="DnaJ"/>
    <property type="match status" value="1"/>
</dbReference>
<evidence type="ECO:0000256" key="3">
    <source>
        <dbReference type="ARBA" id="ARBA00025596"/>
    </source>
</evidence>
<dbReference type="AlphaFoldDB" id="A0A432ZAY9"/>
<dbReference type="SMART" id="SM00271">
    <property type="entry name" value="DnaJ"/>
    <property type="match status" value="1"/>
</dbReference>
<keyword evidence="2 4" id="KW-0143">Chaperone</keyword>
<dbReference type="PANTHER" id="PTHR14021">
    <property type="entry name" value="IRON-SULFUR CLUSTER CO-CHAPERONE PROTEIN HSCB"/>
    <property type="match status" value="1"/>
</dbReference>
<gene>
    <name evidence="4" type="primary">hscB</name>
    <name evidence="6" type="ORF">CWI80_04450</name>
</gene>
<dbReference type="PROSITE" id="PS50076">
    <property type="entry name" value="DNAJ_2"/>
    <property type="match status" value="1"/>
</dbReference>
<dbReference type="GO" id="GO:0006457">
    <property type="term" value="P:protein folding"/>
    <property type="evidence" value="ECO:0007669"/>
    <property type="project" value="UniProtKB-UniRule"/>
</dbReference>
<dbReference type="Pfam" id="PF00226">
    <property type="entry name" value="DnaJ"/>
    <property type="match status" value="1"/>
</dbReference>
<dbReference type="GO" id="GO:1990230">
    <property type="term" value="C:iron-sulfur cluster transfer complex"/>
    <property type="evidence" value="ECO:0007669"/>
    <property type="project" value="TreeGrafter"/>
</dbReference>
<keyword evidence="7" id="KW-1185">Reference proteome</keyword>
<dbReference type="Proteomes" id="UP000287022">
    <property type="component" value="Unassembled WGS sequence"/>
</dbReference>
<dbReference type="NCBIfam" id="NF003449">
    <property type="entry name" value="PRK05014.1"/>
    <property type="match status" value="1"/>
</dbReference>
<evidence type="ECO:0000313" key="7">
    <source>
        <dbReference type="Proteomes" id="UP000287022"/>
    </source>
</evidence>
<dbReference type="PANTHER" id="PTHR14021:SF15">
    <property type="entry name" value="IRON-SULFUR CLUSTER CO-CHAPERONE PROTEIN HSCB"/>
    <property type="match status" value="1"/>
</dbReference>
<sequence>MNHFELFGLAEAYSIDLAELQQRYRKLQQALHPDRFANASERDKLLAVQRTSQLNDAYQTLRNPLTRAEYILSLRGVDMQHEQKTLQDPEFLMAQMEWRERLETLAGDDFAAMDAAYKELDEQTQALQQALESDLQAGADEPAADTVRKLKFMQKLRRELEEIEDNAL</sequence>
<evidence type="ECO:0000256" key="2">
    <source>
        <dbReference type="ARBA" id="ARBA00023186"/>
    </source>
</evidence>
<dbReference type="GO" id="GO:0051259">
    <property type="term" value="P:protein complex oligomerization"/>
    <property type="evidence" value="ECO:0007669"/>
    <property type="project" value="InterPro"/>
</dbReference>
<reference evidence="7" key="1">
    <citation type="journal article" date="2018" name="Front. Microbiol.">
        <title>Genome-Based Analysis Reveals the Taxonomy and Diversity of the Family Idiomarinaceae.</title>
        <authorList>
            <person name="Liu Y."/>
            <person name="Lai Q."/>
            <person name="Shao Z."/>
        </authorList>
    </citation>
    <scope>NUCLEOTIDE SEQUENCE [LARGE SCALE GENOMIC DNA]</scope>
    <source>
        <strain evidence="7">c121</strain>
    </source>
</reference>
<dbReference type="STRING" id="1122124.GCA_000423165_00507"/>
<dbReference type="GO" id="GO:0001671">
    <property type="term" value="F:ATPase activator activity"/>
    <property type="evidence" value="ECO:0007669"/>
    <property type="project" value="InterPro"/>
</dbReference>
<dbReference type="GO" id="GO:0044571">
    <property type="term" value="P:[2Fe-2S] cluster assembly"/>
    <property type="evidence" value="ECO:0007669"/>
    <property type="project" value="InterPro"/>
</dbReference>
<comment type="subunit">
    <text evidence="4">Interacts with HscA and stimulates its ATPase activity.</text>
</comment>
<dbReference type="GO" id="GO:0051087">
    <property type="term" value="F:protein-folding chaperone binding"/>
    <property type="evidence" value="ECO:0007669"/>
    <property type="project" value="InterPro"/>
</dbReference>
<comment type="caution">
    <text evidence="6">The sequence shown here is derived from an EMBL/GenBank/DDBJ whole genome shotgun (WGS) entry which is preliminary data.</text>
</comment>
<dbReference type="InterPro" id="IPR009073">
    <property type="entry name" value="HscB_oligo_C"/>
</dbReference>
<dbReference type="Pfam" id="PF07743">
    <property type="entry name" value="HSCB_C"/>
    <property type="match status" value="1"/>
</dbReference>
<evidence type="ECO:0000256" key="1">
    <source>
        <dbReference type="ARBA" id="ARBA00010476"/>
    </source>
</evidence>
<feature type="domain" description="J" evidence="5">
    <location>
        <begin position="2"/>
        <end position="74"/>
    </location>
</feature>
<dbReference type="HAMAP" id="MF_00682">
    <property type="entry name" value="HscB"/>
    <property type="match status" value="1"/>
</dbReference>
<dbReference type="Gene3D" id="1.10.287.110">
    <property type="entry name" value="DnaJ domain"/>
    <property type="match status" value="1"/>
</dbReference>
<accession>A0A432ZAY9</accession>
<organism evidence="6 7">
    <name type="scientific">Pseudidiomarina sediminum</name>
    <dbReference type="NCBI Taxonomy" id="431675"/>
    <lineage>
        <taxon>Bacteria</taxon>
        <taxon>Pseudomonadati</taxon>
        <taxon>Pseudomonadota</taxon>
        <taxon>Gammaproteobacteria</taxon>
        <taxon>Alteromonadales</taxon>
        <taxon>Idiomarinaceae</taxon>
        <taxon>Pseudidiomarina</taxon>
    </lineage>
</organism>
<dbReference type="SUPFAM" id="SSF47144">
    <property type="entry name" value="HSC20 (HSCB), C-terminal oligomerisation domain"/>
    <property type="match status" value="1"/>
</dbReference>
<comment type="function">
    <text evidence="3 4">Co-chaperone involved in the maturation of iron-sulfur cluster-containing proteins. Seems to help targeting proteins to be folded toward HscA.</text>
</comment>